<dbReference type="SUPFAM" id="SSF53756">
    <property type="entry name" value="UDP-Glycosyltransferase/glycogen phosphorylase"/>
    <property type="match status" value="1"/>
</dbReference>
<keyword evidence="3" id="KW-0328">Glycosyltransferase</keyword>
<dbReference type="PANTHER" id="PTHR46401">
    <property type="entry name" value="GLYCOSYLTRANSFERASE WBBK-RELATED"/>
    <property type="match status" value="1"/>
</dbReference>
<gene>
    <name evidence="3" type="ORF">CHRY9393_03377</name>
</gene>
<organism evidence="3 4">
    <name type="scientific">Chryseobacterium fistulae</name>
    <dbReference type="NCBI Taxonomy" id="2675058"/>
    <lineage>
        <taxon>Bacteria</taxon>
        <taxon>Pseudomonadati</taxon>
        <taxon>Bacteroidota</taxon>
        <taxon>Flavobacteriia</taxon>
        <taxon>Flavobacteriales</taxon>
        <taxon>Weeksellaceae</taxon>
        <taxon>Chryseobacterium group</taxon>
        <taxon>Chryseobacterium</taxon>
    </lineage>
</organism>
<sequence>MKNKIYFVCPNNNHATGGVKQIYRQVETLNKNGFDAYILHKKNGKKDNWFNMNVPIVYSPFIFKKLKYLYLGKKINFFKKLQFDILKKYSEKIEKNAILVFPEIYGPRIHEIEPATNKVIFNQNCYYTFNYYSMMENYDVTPYNHSNTLATIVASEDAKKYLDYAFASSKILKMRLGIDQNIFSFSSNKEKQICFMPRKLGDDVNQVINILKQRNSLKGWTIVPVDNKTELEVANLMKKSVFFLSFNYKEGFGLPPVEAMSCGCYVIGYRGQAGKEYFKPEFSTPVEDGDIIEFVKKIEEMIKSYEKNPQEVLEKGKLASIFVSENYSLENEEKDTLNIWNEISPN</sequence>
<dbReference type="Pfam" id="PF00534">
    <property type="entry name" value="Glycos_transf_1"/>
    <property type="match status" value="1"/>
</dbReference>
<keyword evidence="1 3" id="KW-0808">Transferase</keyword>
<protein>
    <submittedName>
        <fullName evidence="3">Alpha-1,6-glucosyltransferase</fullName>
        <ecNumber evidence="3">2.4.1.-</ecNumber>
    </submittedName>
</protein>
<accession>A0A6N4XT46</accession>
<dbReference type="EMBL" id="CACVBY010000133">
    <property type="protein sequence ID" value="CAA7392651.1"/>
    <property type="molecule type" value="Genomic_DNA"/>
</dbReference>
<evidence type="ECO:0000313" key="3">
    <source>
        <dbReference type="EMBL" id="CAA7392651.1"/>
    </source>
</evidence>
<dbReference type="Proteomes" id="UP000445309">
    <property type="component" value="Unassembled WGS sequence"/>
</dbReference>
<feature type="domain" description="Glycosyl transferase family 1" evidence="2">
    <location>
        <begin position="232"/>
        <end position="307"/>
    </location>
</feature>
<reference evidence="3 4" key="1">
    <citation type="submission" date="2020-01" db="EMBL/GenBank/DDBJ databases">
        <authorList>
            <person name="Rodrigo-Torres L."/>
            <person name="Arahal R. D."/>
            <person name="Lucena T."/>
        </authorList>
    </citation>
    <scope>NUCLEOTIDE SEQUENCE [LARGE SCALE GENOMIC DNA]</scope>
    <source>
        <strain evidence="3 4">CECT 9393</strain>
    </source>
</reference>
<proteinExistence type="predicted"/>
<dbReference type="GO" id="GO:0016757">
    <property type="term" value="F:glycosyltransferase activity"/>
    <property type="evidence" value="ECO:0007669"/>
    <property type="project" value="UniProtKB-KW"/>
</dbReference>
<evidence type="ECO:0000256" key="1">
    <source>
        <dbReference type="ARBA" id="ARBA00022679"/>
    </source>
</evidence>
<dbReference type="InterPro" id="IPR001296">
    <property type="entry name" value="Glyco_trans_1"/>
</dbReference>
<dbReference type="AlphaFoldDB" id="A0A6N4XT46"/>
<evidence type="ECO:0000259" key="2">
    <source>
        <dbReference type="Pfam" id="PF00534"/>
    </source>
</evidence>
<keyword evidence="4" id="KW-1185">Reference proteome</keyword>
<name>A0A6N4XT46_9FLAO</name>
<dbReference type="RefSeq" id="WP_162074302.1">
    <property type="nucleotide sequence ID" value="NZ_CACVBY010000133.1"/>
</dbReference>
<evidence type="ECO:0000313" key="4">
    <source>
        <dbReference type="Proteomes" id="UP000445309"/>
    </source>
</evidence>
<dbReference type="PANTHER" id="PTHR46401:SF2">
    <property type="entry name" value="GLYCOSYLTRANSFERASE WBBK-RELATED"/>
    <property type="match status" value="1"/>
</dbReference>
<dbReference type="Gene3D" id="3.40.50.2000">
    <property type="entry name" value="Glycogen Phosphorylase B"/>
    <property type="match status" value="1"/>
</dbReference>
<dbReference type="EC" id="2.4.1.-" evidence="3"/>